<sequence length="195" mass="21335">MFFTLLSSALLVLSFGSHVHSSQLHPYVPNDIVCPPNSSASFNHNNYAYIAPLHSFTNVVNSFFDLSWYGNIVITSTTGTDNVPGASRSGPFGGGTYNETLTFYRKRSDLLMWSYTAKGLTFTLPGHPTLTTYGYNEMFRFQSVCGGQATYIDVLTFSCSNNQTLNYEIWDEFHNGAFPALAASLGASALTGDCP</sequence>
<evidence type="ECO:0000313" key="2">
    <source>
        <dbReference type="EMBL" id="KAF7347097.1"/>
    </source>
</evidence>
<reference evidence="2" key="1">
    <citation type="submission" date="2020-05" db="EMBL/GenBank/DDBJ databases">
        <title>Mycena genomes resolve the evolution of fungal bioluminescence.</title>
        <authorList>
            <person name="Tsai I.J."/>
        </authorList>
    </citation>
    <scope>NUCLEOTIDE SEQUENCE</scope>
    <source>
        <strain evidence="2">CCC161011</strain>
    </source>
</reference>
<feature type="chain" id="PRO_5034416802" evidence="1">
    <location>
        <begin position="22"/>
        <end position="195"/>
    </location>
</feature>
<keyword evidence="1" id="KW-0732">Signal</keyword>
<protein>
    <submittedName>
        <fullName evidence="2">Uncharacterized protein</fullName>
    </submittedName>
</protein>
<proteinExistence type="predicted"/>
<comment type="caution">
    <text evidence="2">The sequence shown here is derived from an EMBL/GenBank/DDBJ whole genome shotgun (WGS) entry which is preliminary data.</text>
</comment>
<evidence type="ECO:0000313" key="3">
    <source>
        <dbReference type="Proteomes" id="UP000620124"/>
    </source>
</evidence>
<name>A0A8H7CSY2_9AGAR</name>
<evidence type="ECO:0000256" key="1">
    <source>
        <dbReference type="SAM" id="SignalP"/>
    </source>
</evidence>
<keyword evidence="3" id="KW-1185">Reference proteome</keyword>
<feature type="signal peptide" evidence="1">
    <location>
        <begin position="1"/>
        <end position="21"/>
    </location>
</feature>
<accession>A0A8H7CSY2</accession>
<dbReference type="OrthoDB" id="2954648at2759"/>
<dbReference type="Proteomes" id="UP000620124">
    <property type="component" value="Unassembled WGS sequence"/>
</dbReference>
<dbReference type="EMBL" id="JACAZI010000012">
    <property type="protein sequence ID" value="KAF7347097.1"/>
    <property type="molecule type" value="Genomic_DNA"/>
</dbReference>
<gene>
    <name evidence="2" type="ORF">MVEN_01463700</name>
</gene>
<dbReference type="AlphaFoldDB" id="A0A8H7CSY2"/>
<organism evidence="2 3">
    <name type="scientific">Mycena venus</name>
    <dbReference type="NCBI Taxonomy" id="2733690"/>
    <lineage>
        <taxon>Eukaryota</taxon>
        <taxon>Fungi</taxon>
        <taxon>Dikarya</taxon>
        <taxon>Basidiomycota</taxon>
        <taxon>Agaricomycotina</taxon>
        <taxon>Agaricomycetes</taxon>
        <taxon>Agaricomycetidae</taxon>
        <taxon>Agaricales</taxon>
        <taxon>Marasmiineae</taxon>
        <taxon>Mycenaceae</taxon>
        <taxon>Mycena</taxon>
    </lineage>
</organism>